<protein>
    <submittedName>
        <fullName evidence="1">Death-on-curing protein</fullName>
    </submittedName>
</protein>
<evidence type="ECO:0000313" key="2">
    <source>
        <dbReference type="Proteomes" id="UP000315711"/>
    </source>
</evidence>
<reference evidence="1 2" key="1">
    <citation type="journal article" date="2015" name="Stand. Genomic Sci.">
        <title>Genomic Encyclopedia of Bacterial and Archaeal Type Strains, Phase III: the genomes of soil and plant-associated and newly described type strains.</title>
        <authorList>
            <person name="Whitman W.B."/>
            <person name="Woyke T."/>
            <person name="Klenk H.P."/>
            <person name="Zhou Y."/>
            <person name="Lilburn T.G."/>
            <person name="Beck B.J."/>
            <person name="De Vos P."/>
            <person name="Vandamme P."/>
            <person name="Eisen J.A."/>
            <person name="Garrity G."/>
            <person name="Hugenholtz P."/>
            <person name="Kyrpides N.C."/>
        </authorList>
    </citation>
    <scope>NUCLEOTIDE SEQUENCE [LARGE SCALE GENOMIC DNA]</scope>
    <source>
        <strain evidence="1 2">CGMCC 1.10116</strain>
    </source>
</reference>
<keyword evidence="2" id="KW-1185">Reference proteome</keyword>
<dbReference type="AlphaFoldDB" id="A0A562QQP2"/>
<proteinExistence type="predicted"/>
<evidence type="ECO:0000313" key="1">
    <source>
        <dbReference type="EMBL" id="TWI58993.1"/>
    </source>
</evidence>
<name>A0A562QQP2_9BACI</name>
<gene>
    <name evidence="1" type="ORF">IQ10_00703</name>
</gene>
<accession>A0A562QQP2</accession>
<dbReference type="EMBL" id="VLKZ01000002">
    <property type="protein sequence ID" value="TWI58993.1"/>
    <property type="molecule type" value="Genomic_DNA"/>
</dbReference>
<comment type="caution">
    <text evidence="1">The sequence shown here is derived from an EMBL/GenBank/DDBJ whole genome shotgun (WGS) entry which is preliminary data.</text>
</comment>
<dbReference type="Proteomes" id="UP000315711">
    <property type="component" value="Unassembled WGS sequence"/>
</dbReference>
<sequence>MRYLTEQEVIAINLMNNKGVKLPDLLNSAITRPKQSAFSEEAYPSIF</sequence>
<organism evidence="1 2">
    <name type="scientific">Halalkalibacter nanhaiisediminis</name>
    <dbReference type="NCBI Taxonomy" id="688079"/>
    <lineage>
        <taxon>Bacteria</taxon>
        <taxon>Bacillati</taxon>
        <taxon>Bacillota</taxon>
        <taxon>Bacilli</taxon>
        <taxon>Bacillales</taxon>
        <taxon>Bacillaceae</taxon>
        <taxon>Halalkalibacter</taxon>
    </lineage>
</organism>